<feature type="compositionally biased region" description="Polar residues" evidence="1">
    <location>
        <begin position="37"/>
        <end position="47"/>
    </location>
</feature>
<gene>
    <name evidence="4" type="ORF">NKR19_g78</name>
</gene>
<dbReference type="Pfam" id="PF12825">
    <property type="entry name" value="DUF3818"/>
    <property type="match status" value="1"/>
</dbReference>
<feature type="domain" description="PX" evidence="2">
    <location>
        <begin position="225"/>
        <end position="422"/>
    </location>
</feature>
<feature type="region of interest" description="Disordered" evidence="1">
    <location>
        <begin position="1"/>
        <end position="54"/>
    </location>
</feature>
<feature type="compositionally biased region" description="Basic and acidic residues" evidence="1">
    <location>
        <begin position="365"/>
        <end position="383"/>
    </location>
</feature>
<evidence type="ECO:0000256" key="1">
    <source>
        <dbReference type="SAM" id="MobiDB-lite"/>
    </source>
</evidence>
<feature type="compositionally biased region" description="Polar residues" evidence="1">
    <location>
        <begin position="645"/>
        <end position="657"/>
    </location>
</feature>
<proteinExistence type="predicted"/>
<dbReference type="GO" id="GO:0035091">
    <property type="term" value="F:phosphatidylinositol binding"/>
    <property type="evidence" value="ECO:0007669"/>
    <property type="project" value="TreeGrafter"/>
</dbReference>
<dbReference type="InterPro" id="IPR024555">
    <property type="entry name" value="PX-associated"/>
</dbReference>
<feature type="region of interest" description="Disordered" evidence="1">
    <location>
        <begin position="363"/>
        <end position="383"/>
    </location>
</feature>
<evidence type="ECO:0000313" key="4">
    <source>
        <dbReference type="EMBL" id="KAJ9165815.1"/>
    </source>
</evidence>
<reference evidence="4" key="1">
    <citation type="submission" date="2022-07" db="EMBL/GenBank/DDBJ databases">
        <title>Fungi with potential for degradation of polypropylene.</title>
        <authorList>
            <person name="Gostincar C."/>
        </authorList>
    </citation>
    <scope>NUCLEOTIDE SEQUENCE</scope>
    <source>
        <strain evidence="4">EXF-13287</strain>
    </source>
</reference>
<feature type="compositionally biased region" description="Low complexity" evidence="1">
    <location>
        <begin position="658"/>
        <end position="678"/>
    </location>
</feature>
<sequence length="781" mass="85534">MPGVSIPRRSSSIKSVAVAAQQDQTQGYPEITANPAAGSNEQPQGSVASPAGPASLTSSQLHALFDILTHYHTYAEVESFKHPTTIAHYGRPFALLPDSAGSGNEYASQSSAPLLASFLKSMVLPLPGVRDLPSDFWSVRLQGILVKLAEADLSESYDQGNMGTRKTLATVASAVQEIAVRGILGGCPKGTKRDLGRSYDVSSAQDLSEAWEDAVHELVYGDLIDELFDCAIHKDSLEHHSPAIKAASEYVILHLATFMHHVFVLSSEGQYLLKLVENVHQLIPYSMIKQTLRIGNAATMINGMVKLLLAKLSVGAFSNWVGLTQNADDGVNLLQRIITLVLSWDSSDFRKAAERIEKAKRRPSREHLGAIKQHIEASREQHDSMRALSQERSQSIIITIFQNTRPDLLSSLSETQHTQCLEYYAALLSIRDRERITKVLCRQNPDLFTQALRDAVESFEPIIRGVHEKVDIREHLSAMESFLSDFISTSRPKKNKNSGSVPHIPSVEDYVRLLQRNKHLLYNWLHQFAANCPDIRELCRSWAKDAIKEFRQGRATGSGGVQTPAEQASHGQDDGSISAKPTQSRQAGAGDMSSAFQRLYATLPAETQEQVVIILDKHAKYLDDLESLSTARMQRIIDHMDLSEPLTSKSGTTTPKASRTGSVTSSTGSSTPVSLSGTATPGQASSINGPGMFLCRWQELLDRTLVTPETPQGPPRTGKEVKANVALGKAGIGGPRDNWQTSFLAYEAEKDVPAPPAADLVMQAFGPGFRELLVEVHKRWP</sequence>
<dbReference type="InterPro" id="IPR024554">
    <property type="entry name" value="LEC1-like_C"/>
</dbReference>
<evidence type="ECO:0000259" key="3">
    <source>
        <dbReference type="Pfam" id="PF12828"/>
    </source>
</evidence>
<dbReference type="InterPro" id="IPR047168">
    <property type="entry name" value="LEC1-like"/>
</dbReference>
<feature type="region of interest" description="Disordered" evidence="1">
    <location>
        <begin position="554"/>
        <end position="591"/>
    </location>
</feature>
<feature type="domain" description="PX-associated" evidence="3">
    <location>
        <begin position="54"/>
        <end position="181"/>
    </location>
</feature>
<evidence type="ECO:0000259" key="2">
    <source>
        <dbReference type="Pfam" id="PF12825"/>
    </source>
</evidence>
<feature type="region of interest" description="Disordered" evidence="1">
    <location>
        <begin position="642"/>
        <end position="687"/>
    </location>
</feature>
<organism evidence="4 5">
    <name type="scientific">Coniochaeta hoffmannii</name>
    <dbReference type="NCBI Taxonomy" id="91930"/>
    <lineage>
        <taxon>Eukaryota</taxon>
        <taxon>Fungi</taxon>
        <taxon>Dikarya</taxon>
        <taxon>Ascomycota</taxon>
        <taxon>Pezizomycotina</taxon>
        <taxon>Sordariomycetes</taxon>
        <taxon>Sordariomycetidae</taxon>
        <taxon>Coniochaetales</taxon>
        <taxon>Coniochaetaceae</taxon>
        <taxon>Coniochaeta</taxon>
    </lineage>
</organism>
<protein>
    <recommendedName>
        <fullName evidence="6">PX-associated-domain-containing protein</fullName>
    </recommendedName>
</protein>
<dbReference type="EMBL" id="JANBVN010000001">
    <property type="protein sequence ID" value="KAJ9165815.1"/>
    <property type="molecule type" value="Genomic_DNA"/>
</dbReference>
<dbReference type="PANTHER" id="PTHR47185:SF2">
    <property type="entry name" value="FUNGAL PROTEIN"/>
    <property type="match status" value="1"/>
</dbReference>
<dbReference type="AlphaFoldDB" id="A0AA38W4M8"/>
<evidence type="ECO:0008006" key="6">
    <source>
        <dbReference type="Google" id="ProtNLM"/>
    </source>
</evidence>
<name>A0AA38W4M8_9PEZI</name>
<dbReference type="PANTHER" id="PTHR47185">
    <property type="entry name" value="PX DOMAIN-CONTAINING PROTEIN YPR097W"/>
    <property type="match status" value="1"/>
</dbReference>
<comment type="caution">
    <text evidence="4">The sequence shown here is derived from an EMBL/GenBank/DDBJ whole genome shotgun (WGS) entry which is preliminary data.</text>
</comment>
<dbReference type="Pfam" id="PF12828">
    <property type="entry name" value="PXB"/>
    <property type="match status" value="1"/>
</dbReference>
<dbReference type="Proteomes" id="UP001174691">
    <property type="component" value="Unassembled WGS sequence"/>
</dbReference>
<accession>A0AA38W4M8</accession>
<evidence type="ECO:0000313" key="5">
    <source>
        <dbReference type="Proteomes" id="UP001174691"/>
    </source>
</evidence>
<keyword evidence="5" id="KW-1185">Reference proteome</keyword>